<dbReference type="InterPro" id="IPR043504">
    <property type="entry name" value="Peptidase_S1_PA_chymotrypsin"/>
</dbReference>
<keyword evidence="6 7" id="KW-0720">Serine protease</keyword>
<evidence type="ECO:0000313" key="9">
    <source>
        <dbReference type="Proteomes" id="UP000824014"/>
    </source>
</evidence>
<proteinExistence type="inferred from homology"/>
<dbReference type="Pfam" id="PF10459">
    <property type="entry name" value="Peptidase_S46"/>
    <property type="match status" value="1"/>
</dbReference>
<evidence type="ECO:0000256" key="3">
    <source>
        <dbReference type="ARBA" id="ARBA00022670"/>
    </source>
</evidence>
<dbReference type="GO" id="GO:0006508">
    <property type="term" value="P:proteolysis"/>
    <property type="evidence" value="ECO:0007669"/>
    <property type="project" value="UniProtKB-KW"/>
</dbReference>
<comment type="caution">
    <text evidence="8">The sequence shown here is derived from an EMBL/GenBank/DDBJ whole genome shotgun (WGS) entry which is preliminary data.</text>
</comment>
<dbReference type="InterPro" id="IPR019500">
    <property type="entry name" value="Pep_S46"/>
</dbReference>
<reference evidence="8" key="2">
    <citation type="submission" date="2021-04" db="EMBL/GenBank/DDBJ databases">
        <authorList>
            <person name="Gilroy R."/>
        </authorList>
    </citation>
    <scope>NUCLEOTIDE SEQUENCE</scope>
    <source>
        <strain evidence="8">ChiHjej11B10-19426</strain>
    </source>
</reference>
<keyword evidence="4 7" id="KW-0732">Signal</keyword>
<evidence type="ECO:0000256" key="4">
    <source>
        <dbReference type="ARBA" id="ARBA00022729"/>
    </source>
</evidence>
<dbReference type="PANTHER" id="PTHR38469">
    <property type="entry name" value="PERIPLASMIC PEPTIDASE SUBFAMILY S1B"/>
    <property type="match status" value="1"/>
</dbReference>
<dbReference type="InterPro" id="IPR009003">
    <property type="entry name" value="Peptidase_S1_PA"/>
</dbReference>
<name>A0A9D2IKH4_9BACT</name>
<evidence type="ECO:0000256" key="7">
    <source>
        <dbReference type="RuleBase" id="RU366067"/>
    </source>
</evidence>
<dbReference type="EMBL" id="DXCC01000003">
    <property type="protein sequence ID" value="HIZ14428.1"/>
    <property type="molecule type" value="Genomic_DNA"/>
</dbReference>
<accession>A0A9D2IKH4</accession>
<dbReference type="AlphaFoldDB" id="A0A9D2IKH4"/>
<dbReference type="GO" id="GO:0043171">
    <property type="term" value="P:peptide catabolic process"/>
    <property type="evidence" value="ECO:0007669"/>
    <property type="project" value="UniProtKB-UniRule"/>
</dbReference>
<dbReference type="SUPFAM" id="SSF50494">
    <property type="entry name" value="Trypsin-like serine proteases"/>
    <property type="match status" value="1"/>
</dbReference>
<dbReference type="Proteomes" id="UP000824014">
    <property type="component" value="Unassembled WGS sequence"/>
</dbReference>
<evidence type="ECO:0000256" key="1">
    <source>
        <dbReference type="ARBA" id="ARBA00010491"/>
    </source>
</evidence>
<protein>
    <recommendedName>
        <fullName evidence="7">Dipeptidyl-peptidase</fullName>
        <ecNumber evidence="7">3.4.14.-</ecNumber>
    </recommendedName>
</protein>
<feature type="signal peptide" evidence="7">
    <location>
        <begin position="1"/>
        <end position="22"/>
    </location>
</feature>
<comment type="similarity">
    <text evidence="1 7">Belongs to the peptidase S46 family.</text>
</comment>
<dbReference type="PANTHER" id="PTHR38469:SF1">
    <property type="entry name" value="PERIPLASMIC PEPTIDASE SUBFAMILY S1B"/>
    <property type="match status" value="1"/>
</dbReference>
<organism evidence="8 9">
    <name type="scientific">Candidatus Tidjanibacter faecipullorum</name>
    <dbReference type="NCBI Taxonomy" id="2838766"/>
    <lineage>
        <taxon>Bacteria</taxon>
        <taxon>Pseudomonadati</taxon>
        <taxon>Bacteroidota</taxon>
        <taxon>Bacteroidia</taxon>
        <taxon>Bacteroidales</taxon>
        <taxon>Rikenellaceae</taxon>
        <taxon>Tidjanibacter</taxon>
    </lineage>
</organism>
<keyword evidence="3 7" id="KW-0645">Protease</keyword>
<gene>
    <name evidence="8" type="ORF">H9816_00725</name>
</gene>
<dbReference type="EC" id="3.4.14.-" evidence="7"/>
<dbReference type="GO" id="GO:0070009">
    <property type="term" value="F:serine-type aminopeptidase activity"/>
    <property type="evidence" value="ECO:0007669"/>
    <property type="project" value="UniProtKB-UniRule"/>
</dbReference>
<evidence type="ECO:0000313" key="8">
    <source>
        <dbReference type="EMBL" id="HIZ14428.1"/>
    </source>
</evidence>
<dbReference type="Gene3D" id="2.40.10.10">
    <property type="entry name" value="Trypsin-like serine proteases"/>
    <property type="match status" value="1"/>
</dbReference>
<evidence type="ECO:0000256" key="2">
    <source>
        <dbReference type="ARBA" id="ARBA00022438"/>
    </source>
</evidence>
<evidence type="ECO:0000256" key="5">
    <source>
        <dbReference type="ARBA" id="ARBA00022801"/>
    </source>
</evidence>
<keyword evidence="5 7" id="KW-0378">Hydrolase</keyword>
<feature type="chain" id="PRO_5039754217" description="Dipeptidyl-peptidase" evidence="7">
    <location>
        <begin position="23"/>
        <end position="711"/>
    </location>
</feature>
<reference evidence="8" key="1">
    <citation type="journal article" date="2021" name="PeerJ">
        <title>Extensive microbial diversity within the chicken gut microbiome revealed by metagenomics and culture.</title>
        <authorList>
            <person name="Gilroy R."/>
            <person name="Ravi A."/>
            <person name="Getino M."/>
            <person name="Pursley I."/>
            <person name="Horton D.L."/>
            <person name="Alikhan N.F."/>
            <person name="Baker D."/>
            <person name="Gharbi K."/>
            <person name="Hall N."/>
            <person name="Watson M."/>
            <person name="Adriaenssens E.M."/>
            <person name="Foster-Nyarko E."/>
            <person name="Jarju S."/>
            <person name="Secka A."/>
            <person name="Antonio M."/>
            <person name="Oren A."/>
            <person name="Chaudhuri R.R."/>
            <person name="La Ragione R."/>
            <person name="Hildebrand F."/>
            <person name="Pallen M.J."/>
        </authorList>
    </citation>
    <scope>NUCLEOTIDE SEQUENCE</scope>
    <source>
        <strain evidence="8">ChiHjej11B10-19426</strain>
    </source>
</reference>
<dbReference type="GO" id="GO:0008239">
    <property type="term" value="F:dipeptidyl-peptidase activity"/>
    <property type="evidence" value="ECO:0007669"/>
    <property type="project" value="UniProtKB-UniRule"/>
</dbReference>
<keyword evidence="2 7" id="KW-0031">Aminopeptidase</keyword>
<sequence>MMKRRFAALLACLLAAATVVSADEGMWLPSLIGRQVKDMKAKGFRLSAKDIYDINRASLKDAIVLFDRGCTGELVSEEGLLLTNHHCGYGQVQSHSSLEHDYLTNGFWAMNRAEELPNPGLEVSFLVRMDDVTDRVLEGVTDGMDPQARKERIAENSRILVEETLAAYGDRKGYEAAVESMYYGNQYFLFTYRTFRDVRLVGAPPSSIGKFGGDTDNWMWPRHTGDFTVFRIYADADNQPADYSPENVPYRPEKHFTISTRGIDEGDFTFVYGFPGTTREYVTSDYVDYVLNDLNPNTIRMRTERLDIIGAAMEADPAVRIKYASKAAMIANAWKKWQGESLGLARLGTVDKKRAYEARLAEWMADRPEYAGLLDRMHAVYDAWRPYALANSLYRESIFTIELLKMVQQLETAMALGKSFPDAAVLYKDYEPAVDRQLAEAMIEEFVTAVPTEFVPQQLTAAIAQVGGVPAYVDYLFAQSAFATRERYEALCALDEEAFVNTMAADPAVALYSLAGMTYNTEIVPEYQRLSAEIDALYPLYMRAQMAFEPERNFYPDANLTLRVAYGSVEGYRPEDGIYCLPFTTLEGIIAKDNPAIYDYDVPDRLRALYDAKDYGRWAINVGTKKEPFYTVPVAFIATNHTTGGNSGSPVLNGRGELIGINFDRTWLSTMSDLEFDPAMCRNIAVDIRYVLFVIDKVCGAGYLLDEMTIR</sequence>
<comment type="function">
    <text evidence="7">Catalyzes the removal of dipeptides from the N-terminus of oligopeptides.</text>
</comment>
<evidence type="ECO:0000256" key="6">
    <source>
        <dbReference type="ARBA" id="ARBA00022825"/>
    </source>
</evidence>